<reference evidence="1 2" key="1">
    <citation type="submission" date="2017-11" db="EMBL/GenBank/DDBJ databases">
        <title>Sphingomonas oleivorans sp. nov., isolated from oil-contaminated soil.</title>
        <authorList>
            <person name="Wang L."/>
            <person name="Chen L."/>
        </authorList>
    </citation>
    <scope>NUCLEOTIDE SEQUENCE [LARGE SCALE GENOMIC DNA]</scope>
    <source>
        <strain evidence="1 2">K101</strain>
    </source>
</reference>
<dbReference type="RefSeq" id="WP_107396151.1">
    <property type="nucleotide sequence ID" value="NZ_PHHF01000085.1"/>
</dbReference>
<gene>
    <name evidence="1" type="ORF">CV103_21390</name>
</gene>
<evidence type="ECO:0000313" key="2">
    <source>
        <dbReference type="Proteomes" id="UP000241206"/>
    </source>
</evidence>
<keyword evidence="2" id="KW-1185">Reference proteome</keyword>
<dbReference type="AlphaFoldDB" id="A0A2T4HJD2"/>
<protein>
    <recommendedName>
        <fullName evidence="3">Sel1 repeat family protein</fullName>
    </recommendedName>
</protein>
<accession>A0A2T4HJD2</accession>
<name>A0A2T4HJD2_9SPHN</name>
<dbReference type="InterPro" id="IPR006597">
    <property type="entry name" value="Sel1-like"/>
</dbReference>
<dbReference type="SUPFAM" id="SSF81901">
    <property type="entry name" value="HCP-like"/>
    <property type="match status" value="1"/>
</dbReference>
<dbReference type="EMBL" id="PHHF01000085">
    <property type="protein sequence ID" value="PTD15887.1"/>
    <property type="molecule type" value="Genomic_DNA"/>
</dbReference>
<proteinExistence type="predicted"/>
<dbReference type="InterPro" id="IPR011990">
    <property type="entry name" value="TPR-like_helical_dom_sf"/>
</dbReference>
<sequence>MAIQYAKRTFDLERHLRDAAAGDAEARHALGVVYSCGSFGIAIDLIEAHKWFNLAALAGSEEGQVSRAEISEEMTAREIAEAQRAARAWLRETGNAKPEASSLRLAA</sequence>
<dbReference type="Gene3D" id="1.25.40.10">
    <property type="entry name" value="Tetratricopeptide repeat domain"/>
    <property type="match status" value="1"/>
</dbReference>
<dbReference type="Proteomes" id="UP000241206">
    <property type="component" value="Unassembled WGS sequence"/>
</dbReference>
<evidence type="ECO:0000313" key="1">
    <source>
        <dbReference type="EMBL" id="PTD15887.1"/>
    </source>
</evidence>
<evidence type="ECO:0008006" key="3">
    <source>
        <dbReference type="Google" id="ProtNLM"/>
    </source>
</evidence>
<comment type="caution">
    <text evidence="1">The sequence shown here is derived from an EMBL/GenBank/DDBJ whole genome shotgun (WGS) entry which is preliminary data.</text>
</comment>
<organism evidence="1 2">
    <name type="scientific">Edaphosphingomonas fennica</name>
    <dbReference type="NCBI Taxonomy" id="114404"/>
    <lineage>
        <taxon>Bacteria</taxon>
        <taxon>Pseudomonadati</taxon>
        <taxon>Pseudomonadota</taxon>
        <taxon>Alphaproteobacteria</taxon>
        <taxon>Sphingomonadales</taxon>
        <taxon>Rhizorhabdaceae</taxon>
        <taxon>Edaphosphingomonas</taxon>
    </lineage>
</organism>
<dbReference type="SMART" id="SM00671">
    <property type="entry name" value="SEL1"/>
    <property type="match status" value="1"/>
</dbReference>